<protein>
    <recommendedName>
        <fullName evidence="14">Mitochondrial import inner membrane translocase subunit TIM50</fullName>
    </recommendedName>
</protein>
<keyword evidence="5 14" id="KW-0812">Transmembrane</keyword>
<evidence type="ECO:0000259" key="15">
    <source>
        <dbReference type="PROSITE" id="PS50969"/>
    </source>
</evidence>
<keyword evidence="6" id="KW-0999">Mitochondrion inner membrane</keyword>
<evidence type="ECO:0000256" key="14">
    <source>
        <dbReference type="RuleBase" id="RU365079"/>
    </source>
</evidence>
<dbReference type="InterPro" id="IPR050365">
    <property type="entry name" value="TIM50"/>
</dbReference>
<keyword evidence="12 14" id="KW-0472">Membrane</keyword>
<feature type="transmembrane region" description="Helical" evidence="14">
    <location>
        <begin position="93"/>
        <end position="116"/>
    </location>
</feature>
<dbReference type="FunFam" id="3.40.50.1000:FF:000019">
    <property type="entry name" value="Mitochondrial import inner membrane translocase subunit TIM50"/>
    <property type="match status" value="1"/>
</dbReference>
<evidence type="ECO:0000256" key="7">
    <source>
        <dbReference type="ARBA" id="ARBA00022927"/>
    </source>
</evidence>
<evidence type="ECO:0000256" key="3">
    <source>
        <dbReference type="ARBA" id="ARBA00006344"/>
    </source>
</evidence>
<evidence type="ECO:0000313" key="17">
    <source>
        <dbReference type="Proteomes" id="UP000475862"/>
    </source>
</evidence>
<dbReference type="PANTHER" id="PTHR12210">
    <property type="entry name" value="DULLARD PROTEIN PHOSPHATASE"/>
    <property type="match status" value="1"/>
</dbReference>
<dbReference type="SMART" id="SM00577">
    <property type="entry name" value="CPDc"/>
    <property type="match status" value="1"/>
</dbReference>
<keyword evidence="9 14" id="KW-1133">Transmembrane helix</keyword>
<dbReference type="SUPFAM" id="SSF56784">
    <property type="entry name" value="HAD-like"/>
    <property type="match status" value="1"/>
</dbReference>
<dbReference type="GO" id="GO:0015031">
    <property type="term" value="P:protein transport"/>
    <property type="evidence" value="ECO:0007669"/>
    <property type="project" value="UniProtKB-KW"/>
</dbReference>
<keyword evidence="7 14" id="KW-0653">Protein transport</keyword>
<dbReference type="Gene3D" id="3.40.50.1000">
    <property type="entry name" value="HAD superfamily/HAD-like"/>
    <property type="match status" value="1"/>
</dbReference>
<dbReference type="InterPro" id="IPR004274">
    <property type="entry name" value="FCP1_dom"/>
</dbReference>
<keyword evidence="4 14" id="KW-0813">Transport</keyword>
<accession>A0A6G0T7V2</accession>
<name>A0A6G0T7V2_APHGL</name>
<sequence length="373" mass="43542">MAQVFFRGFRLCNTSILSKTAAACCKCERRTFKLLSNLQPSFVSLSNKKLYSSQSEKKPAETLGTTRALDPLDIFGENKDERRKEKEKAIKNLKIGFFFIGASLMMVLGSGLYVLMDDNYYKKDEDEKDMYPVRLFNRGRLAIREFFESMRAPSYEKLLPDPLPYPYIQPPYTLIIEMTDLLVHPEWTYTTGWRFKKRPNVDHFLEQVSQNYEIVVFTASNGFNVYPILDSLDKNNVIMYRLVKNATDYIDGHHVKNIDRINRDLSKVIMVDWNADSVKLQRENALVIPRWNGEDGDQQLIQLAEFLNVVSASEVNDVREVLSYYKQFDHPLEVFKENQRKLLEMQEEQKQISGTLPINKARGSWKDKYLYGK</sequence>
<evidence type="ECO:0000256" key="10">
    <source>
        <dbReference type="ARBA" id="ARBA00023010"/>
    </source>
</evidence>
<evidence type="ECO:0000256" key="4">
    <source>
        <dbReference type="ARBA" id="ARBA00022448"/>
    </source>
</evidence>
<dbReference type="Proteomes" id="UP000475862">
    <property type="component" value="Unassembled WGS sequence"/>
</dbReference>
<organism evidence="16 17">
    <name type="scientific">Aphis glycines</name>
    <name type="common">Soybean aphid</name>
    <dbReference type="NCBI Taxonomy" id="307491"/>
    <lineage>
        <taxon>Eukaryota</taxon>
        <taxon>Metazoa</taxon>
        <taxon>Ecdysozoa</taxon>
        <taxon>Arthropoda</taxon>
        <taxon>Hexapoda</taxon>
        <taxon>Insecta</taxon>
        <taxon>Pterygota</taxon>
        <taxon>Neoptera</taxon>
        <taxon>Paraneoptera</taxon>
        <taxon>Hemiptera</taxon>
        <taxon>Sternorrhyncha</taxon>
        <taxon>Aphidomorpha</taxon>
        <taxon>Aphidoidea</taxon>
        <taxon>Aphididae</taxon>
        <taxon>Aphidini</taxon>
        <taxon>Aphis</taxon>
        <taxon>Aphis</taxon>
    </lineage>
</organism>
<comment type="similarity">
    <text evidence="3 14">Belongs to the TIM50 family.</text>
</comment>
<evidence type="ECO:0000256" key="8">
    <source>
        <dbReference type="ARBA" id="ARBA00022946"/>
    </source>
</evidence>
<evidence type="ECO:0000256" key="13">
    <source>
        <dbReference type="ARBA" id="ARBA00061911"/>
    </source>
</evidence>
<evidence type="ECO:0000256" key="1">
    <source>
        <dbReference type="ARBA" id="ARBA00002959"/>
    </source>
</evidence>
<proteinExistence type="inferred from homology"/>
<keyword evidence="8 14" id="KW-0809">Transit peptide</keyword>
<evidence type="ECO:0000256" key="6">
    <source>
        <dbReference type="ARBA" id="ARBA00022792"/>
    </source>
</evidence>
<comment type="subcellular location">
    <subcellularLocation>
        <location evidence="2 14">Mitochondrion inner membrane</location>
        <topology evidence="2 14">Single-pass membrane protein</topology>
    </subcellularLocation>
</comment>
<evidence type="ECO:0000256" key="12">
    <source>
        <dbReference type="ARBA" id="ARBA00023136"/>
    </source>
</evidence>
<comment type="caution">
    <text evidence="16">The sequence shown here is derived from an EMBL/GenBank/DDBJ whole genome shotgun (WGS) entry which is preliminary data.</text>
</comment>
<dbReference type="EMBL" id="VYZN01000054">
    <property type="protein sequence ID" value="KAE9526575.1"/>
    <property type="molecule type" value="Genomic_DNA"/>
</dbReference>
<dbReference type="InterPro" id="IPR036412">
    <property type="entry name" value="HAD-like_sf"/>
</dbReference>
<gene>
    <name evidence="16" type="ORF">AGLY_013223</name>
</gene>
<evidence type="ECO:0000256" key="11">
    <source>
        <dbReference type="ARBA" id="ARBA00023128"/>
    </source>
</evidence>
<evidence type="ECO:0000256" key="5">
    <source>
        <dbReference type="ARBA" id="ARBA00022692"/>
    </source>
</evidence>
<keyword evidence="17" id="KW-1185">Reference proteome</keyword>
<dbReference type="AlphaFoldDB" id="A0A6G0T7V2"/>
<dbReference type="GO" id="GO:0005744">
    <property type="term" value="C:TIM23 mitochondrial import inner membrane translocase complex"/>
    <property type="evidence" value="ECO:0007669"/>
    <property type="project" value="UniProtKB-UniRule"/>
</dbReference>
<reference evidence="16 17" key="1">
    <citation type="submission" date="2019-08" db="EMBL/GenBank/DDBJ databases">
        <title>The genome of the soybean aphid Biotype 1, its phylome, world population structure and adaptation to the North American continent.</title>
        <authorList>
            <person name="Giordano R."/>
            <person name="Donthu R.K."/>
            <person name="Hernandez A.G."/>
            <person name="Wright C.L."/>
            <person name="Zimin A.V."/>
        </authorList>
    </citation>
    <scope>NUCLEOTIDE SEQUENCE [LARGE SCALE GENOMIC DNA]</scope>
    <source>
        <tissue evidence="16">Whole aphids</tissue>
    </source>
</reference>
<dbReference type="CDD" id="cd07521">
    <property type="entry name" value="HAD_FCP1-like"/>
    <property type="match status" value="1"/>
</dbReference>
<evidence type="ECO:0000256" key="9">
    <source>
        <dbReference type="ARBA" id="ARBA00022989"/>
    </source>
</evidence>
<dbReference type="PROSITE" id="PS50969">
    <property type="entry name" value="FCP1"/>
    <property type="match status" value="1"/>
</dbReference>
<keyword evidence="10 14" id="KW-0811">Translocation</keyword>
<dbReference type="InterPro" id="IPR023214">
    <property type="entry name" value="HAD_sf"/>
</dbReference>
<dbReference type="Pfam" id="PF03031">
    <property type="entry name" value="NIF"/>
    <property type="match status" value="1"/>
</dbReference>
<evidence type="ECO:0000313" key="16">
    <source>
        <dbReference type="EMBL" id="KAE9526575.1"/>
    </source>
</evidence>
<dbReference type="OrthoDB" id="287041at2759"/>
<keyword evidence="11 14" id="KW-0496">Mitochondrion</keyword>
<evidence type="ECO:0000256" key="2">
    <source>
        <dbReference type="ARBA" id="ARBA00004434"/>
    </source>
</evidence>
<feature type="domain" description="FCP1 homology" evidence="15">
    <location>
        <begin position="167"/>
        <end position="310"/>
    </location>
</feature>
<comment type="function">
    <text evidence="1 14">Essential component of the TIM23 complex, a complex that mediates the translocation of transit peptide-containing proteins across the mitochondrial inner membrane.</text>
</comment>
<comment type="subunit">
    <text evidence="13">Component of the TIM23 complex at least composed of Tim23, Tim17 (Tim17a1, Tim17a2 or Tim17b1) and a Tim50.</text>
</comment>